<keyword evidence="7" id="KW-1185">Reference proteome</keyword>
<evidence type="ECO:0000313" key="6">
    <source>
        <dbReference type="EMBL" id="RED51800.1"/>
    </source>
</evidence>
<evidence type="ECO:0000256" key="3">
    <source>
        <dbReference type="ARBA" id="ARBA00022833"/>
    </source>
</evidence>
<dbReference type="Pfam" id="PF10263">
    <property type="entry name" value="SprT-like"/>
    <property type="match status" value="1"/>
</dbReference>
<feature type="domain" description="SprT-like" evidence="5">
    <location>
        <begin position="4"/>
        <end position="149"/>
    </location>
</feature>
<dbReference type="EMBL" id="QRDY01000038">
    <property type="protein sequence ID" value="RED51800.1"/>
    <property type="molecule type" value="Genomic_DNA"/>
</dbReference>
<dbReference type="OrthoDB" id="9799909at2"/>
<keyword evidence="1 4" id="KW-0963">Cytoplasm</keyword>
<dbReference type="AlphaFoldDB" id="A0A3D9HQQ1"/>
<feature type="active site" evidence="4">
    <location>
        <position position="68"/>
    </location>
</feature>
<evidence type="ECO:0000256" key="1">
    <source>
        <dbReference type="ARBA" id="ARBA00022490"/>
    </source>
</evidence>
<organism evidence="6 7">
    <name type="scientific">Cohnella lupini</name>
    <dbReference type="NCBI Taxonomy" id="1294267"/>
    <lineage>
        <taxon>Bacteria</taxon>
        <taxon>Bacillati</taxon>
        <taxon>Bacillota</taxon>
        <taxon>Bacilli</taxon>
        <taxon>Bacillales</taxon>
        <taxon>Paenibacillaceae</taxon>
        <taxon>Cohnella</taxon>
    </lineage>
</organism>
<feature type="binding site" evidence="4">
    <location>
        <position position="71"/>
    </location>
    <ligand>
        <name>Zn(2+)</name>
        <dbReference type="ChEBI" id="CHEBI:29105"/>
    </ligand>
</feature>
<protein>
    <recommendedName>
        <fullName evidence="4">Protein SprT-like</fullName>
    </recommendedName>
</protein>
<evidence type="ECO:0000313" key="7">
    <source>
        <dbReference type="Proteomes" id="UP000256869"/>
    </source>
</evidence>
<comment type="caution">
    <text evidence="6">The sequence shown here is derived from an EMBL/GenBank/DDBJ whole genome shotgun (WGS) entry which is preliminary data.</text>
</comment>
<evidence type="ECO:0000259" key="5">
    <source>
        <dbReference type="SMART" id="SM00731"/>
    </source>
</evidence>
<dbReference type="SMART" id="SM00731">
    <property type="entry name" value="SprT"/>
    <property type="match status" value="1"/>
</dbReference>
<keyword evidence="2 4" id="KW-0479">Metal-binding</keyword>
<comment type="cofactor">
    <cofactor evidence="4">
        <name>Zn(2+)</name>
        <dbReference type="ChEBI" id="CHEBI:29105"/>
    </cofactor>
    <text evidence="4">Binds 1 zinc ion.</text>
</comment>
<dbReference type="GO" id="GO:0005737">
    <property type="term" value="C:cytoplasm"/>
    <property type="evidence" value="ECO:0007669"/>
    <property type="project" value="UniProtKB-SubCell"/>
</dbReference>
<comment type="subcellular location">
    <subcellularLocation>
        <location evidence="4">Cytoplasm</location>
    </subcellularLocation>
</comment>
<accession>A0A3D9HQQ1</accession>
<keyword evidence="3 4" id="KW-0862">Zinc</keyword>
<dbReference type="InterPro" id="IPR023524">
    <property type="entry name" value="Uncharacterised_SprT-like"/>
</dbReference>
<evidence type="ECO:0000256" key="4">
    <source>
        <dbReference type="HAMAP-Rule" id="MF_00745"/>
    </source>
</evidence>
<dbReference type="GO" id="GO:0008270">
    <property type="term" value="F:zinc ion binding"/>
    <property type="evidence" value="ECO:0007669"/>
    <property type="project" value="UniProtKB-UniRule"/>
</dbReference>
<dbReference type="Proteomes" id="UP000256869">
    <property type="component" value="Unassembled WGS sequence"/>
</dbReference>
<dbReference type="GO" id="GO:0006950">
    <property type="term" value="P:response to stress"/>
    <property type="evidence" value="ECO:0007669"/>
    <property type="project" value="UniProtKB-ARBA"/>
</dbReference>
<gene>
    <name evidence="6" type="ORF">DFP95_13818</name>
</gene>
<reference evidence="6 7" key="1">
    <citation type="submission" date="2018-07" db="EMBL/GenBank/DDBJ databases">
        <title>Genomic Encyclopedia of Type Strains, Phase III (KMG-III): the genomes of soil and plant-associated and newly described type strains.</title>
        <authorList>
            <person name="Whitman W."/>
        </authorList>
    </citation>
    <scope>NUCLEOTIDE SEQUENCE [LARGE SCALE GENOMIC DNA]</scope>
    <source>
        <strain evidence="6 7">CECT 8236</strain>
    </source>
</reference>
<sequence length="166" mass="19070">MTDQELQQWIERVSLAYFGRPFLHAASFNSRLRTTGGRYFTKSHNIEISPHQLAVYGPEETEAIIKHELCHYHLHLQRKGYQHRDADFKRLLVEVGATRHCRALPGAARSLPVRYILSCRSCGMSYPRKRRTDPRKYACGRCGGKLKLLEVQLEAKASDTVTRTAD</sequence>
<dbReference type="RefSeq" id="WP_115995863.1">
    <property type="nucleotide sequence ID" value="NZ_QRDY01000038.1"/>
</dbReference>
<dbReference type="NCBIfam" id="NF003339">
    <property type="entry name" value="PRK04351.1"/>
    <property type="match status" value="1"/>
</dbReference>
<comment type="similarity">
    <text evidence="4">Belongs to the SprT family.</text>
</comment>
<evidence type="ECO:0000256" key="2">
    <source>
        <dbReference type="ARBA" id="ARBA00022723"/>
    </source>
</evidence>
<proteinExistence type="inferred from homology"/>
<name>A0A3D9HQQ1_9BACL</name>
<dbReference type="HAMAP" id="MF_00745">
    <property type="entry name" value="SprT_like"/>
    <property type="match status" value="1"/>
</dbReference>
<dbReference type="InterPro" id="IPR006640">
    <property type="entry name" value="SprT-like_domain"/>
</dbReference>
<feature type="binding site" evidence="4">
    <location>
        <position position="67"/>
    </location>
    <ligand>
        <name>Zn(2+)</name>
        <dbReference type="ChEBI" id="CHEBI:29105"/>
    </ligand>
</feature>